<dbReference type="InterPro" id="IPR022390">
    <property type="entry name" value="HBDC"/>
</dbReference>
<accession>J0APP5</accession>
<evidence type="ECO:0000259" key="2">
    <source>
        <dbReference type="Pfam" id="PF01977"/>
    </source>
</evidence>
<feature type="domain" description="3-octaprenyl-4-hydroxybenzoate carboxy-lyase-like C-terminal" evidence="4">
    <location>
        <begin position="463"/>
        <end position="554"/>
    </location>
</feature>
<dbReference type="InterPro" id="IPR002830">
    <property type="entry name" value="UbiD"/>
</dbReference>
<evidence type="ECO:0000259" key="4">
    <source>
        <dbReference type="Pfam" id="PF20696"/>
    </source>
</evidence>
<dbReference type="SUPFAM" id="SSF50475">
    <property type="entry name" value="FMN-binding split barrel"/>
    <property type="match status" value="1"/>
</dbReference>
<name>J0APP5_HELPX</name>
<comment type="similarity">
    <text evidence="1">Belongs to the UbiD family.</text>
</comment>
<reference evidence="5 6" key="1">
    <citation type="journal article" date="2013" name="Pathog. Dis.">
        <title>Genome sequences of 65 Helicobacter pylori strains isolated from asymptomatic individuals and patients with gastric cancer, peptic ulcer disease, or gastritis.</title>
        <authorList>
            <person name="Blanchard T.G."/>
            <person name="Czinn S.J."/>
            <person name="Correa P."/>
            <person name="Nakazawa T."/>
            <person name="Keelan M."/>
            <person name="Morningstar L."/>
            <person name="Santana-Cruz I."/>
            <person name="Maroo A."/>
            <person name="McCracken C."/>
            <person name="Shefchek K."/>
            <person name="Daugherty S."/>
            <person name="Song Y."/>
            <person name="Fraser C.M."/>
            <person name="Fricke W.F."/>
        </authorList>
    </citation>
    <scope>NUCLEOTIDE SEQUENCE [LARGE SCALE GENOMIC DNA]</scope>
    <source>
        <strain evidence="5 6">Hp H-24</strain>
    </source>
</reference>
<dbReference type="AlphaFoldDB" id="J0APP5"/>
<feature type="domain" description="3-octaprenyl-4-hydroxybenzoate carboxy-lyase-like C-terminal" evidence="4">
    <location>
        <begin position="325"/>
        <end position="448"/>
    </location>
</feature>
<dbReference type="InterPro" id="IPR049383">
    <property type="entry name" value="UbiD-like_N"/>
</dbReference>
<dbReference type="NCBIfam" id="TIGR00148">
    <property type="entry name" value="UbiD family decarboxylase"/>
    <property type="match status" value="1"/>
</dbReference>
<proteinExistence type="inferred from homology"/>
<dbReference type="EMBL" id="AKOG01000003">
    <property type="protein sequence ID" value="EJB51683.1"/>
    <property type="molecule type" value="Genomic_DNA"/>
</dbReference>
<dbReference type="InterPro" id="IPR049381">
    <property type="entry name" value="UbiD-like_C"/>
</dbReference>
<evidence type="ECO:0000259" key="3">
    <source>
        <dbReference type="Pfam" id="PF20695"/>
    </source>
</evidence>
<dbReference type="GO" id="GO:0008694">
    <property type="term" value="F:4-hydroxy-3-polyprenylbenzoate decarboxylase activity"/>
    <property type="evidence" value="ECO:0007669"/>
    <property type="project" value="TreeGrafter"/>
</dbReference>
<dbReference type="Pfam" id="PF20696">
    <property type="entry name" value="UbiD_C"/>
    <property type="match status" value="2"/>
</dbReference>
<dbReference type="PATRIC" id="fig|992039.3.peg.749"/>
<dbReference type="Pfam" id="PF20695">
    <property type="entry name" value="UbiD_N"/>
    <property type="match status" value="1"/>
</dbReference>
<dbReference type="Proteomes" id="UP000004761">
    <property type="component" value="Unassembled WGS sequence"/>
</dbReference>
<feature type="domain" description="3-octaprenyl-4-hydroxybenzoate carboxy-lyase-like N-terminal" evidence="3">
    <location>
        <begin position="5"/>
        <end position="86"/>
    </location>
</feature>
<dbReference type="GO" id="GO:0005829">
    <property type="term" value="C:cytosol"/>
    <property type="evidence" value="ECO:0007669"/>
    <property type="project" value="TreeGrafter"/>
</dbReference>
<dbReference type="NCBIfam" id="TIGR03701">
    <property type="entry name" value="mena_SCO4490"/>
    <property type="match status" value="1"/>
</dbReference>
<comment type="caution">
    <text evidence="5">The sequence shown here is derived from an EMBL/GenBank/DDBJ whole genome shotgun (WGS) entry which is preliminary data.</text>
</comment>
<dbReference type="PANTHER" id="PTHR30108:SF17">
    <property type="entry name" value="FERULIC ACID DECARBOXYLASE 1"/>
    <property type="match status" value="1"/>
</dbReference>
<gene>
    <name evidence="5" type="ORF">HPHPH24_0772</name>
</gene>
<sequence>MRDFLKLLKKHDELKIIDTPLEVDLEIAHLAYIEAKKPNGGKALLFTQPIRKEHDQIKTFGMPVLMNAFGSFKRLDLLLKTPIEDLQQRMQAFLRFDTPKNFTESLKVLKDLWDLRHVFPKKTARPKDLITKQDKEVNLWDLPVLKTWEKDGGAFITMGQVYTQSLDHKKKNLGMYRLQVYDKNHLGLHWQIHKDSQLFFHEYAKAKVKMPVSIAIGGDLLYTWCATAPLPYGVYELMLYGFIREKKARVMPCLSNPLSVPSDCDIVIEGFVDCEKLELEGPFGDHTGYYTPIEPYPVLEVKTISYKKDSIYLATVVGKPPLEDKYMGYLTERLFLPLLQTHAPNLIDYYMPENGVFHNLILAKIHTRYNAHAKQVMHAFWGVGQMSFVKHAIFVNEDAPNLRDTNAIIEYILENFSKENALISQGVCDALDHASPEYAMGGKLGIDATSKSNTPYPTLLNDSALLALLQDKMQNIVLLKQYYPHTRNPICVVSVEKKDKSVIELAKNLLGFEEHLRIVIFVEHTSNDLNNPYMLLWRIVNNIDAKRDILTSKHCFFIDATNKGVMDKHFREWPTETNCSMEVIENLKKKGLLKDFETLNQKFHLTHSFSTHKEDQRIAIKKDYVRLPPKD</sequence>
<dbReference type="Gene3D" id="3.40.1670.10">
    <property type="entry name" value="UbiD C-terminal domain-like"/>
    <property type="match status" value="1"/>
</dbReference>
<evidence type="ECO:0000313" key="6">
    <source>
        <dbReference type="Proteomes" id="UP000004761"/>
    </source>
</evidence>
<dbReference type="GO" id="GO:0006744">
    <property type="term" value="P:ubiquinone biosynthetic process"/>
    <property type="evidence" value="ECO:0007669"/>
    <property type="project" value="TreeGrafter"/>
</dbReference>
<evidence type="ECO:0000256" key="1">
    <source>
        <dbReference type="ARBA" id="ARBA00010021"/>
    </source>
</evidence>
<feature type="domain" description="3-octaprenyl-4-hydroxybenzoate carboxy-lyase-like Rift-related" evidence="2">
    <location>
        <begin position="127"/>
        <end position="320"/>
    </location>
</feature>
<dbReference type="SUPFAM" id="SSF143968">
    <property type="entry name" value="UbiD C-terminal domain-like"/>
    <property type="match status" value="2"/>
</dbReference>
<organism evidence="5 6">
    <name type="scientific">Helicobacter pylori Hp H-24</name>
    <dbReference type="NCBI Taxonomy" id="992039"/>
    <lineage>
        <taxon>Bacteria</taxon>
        <taxon>Pseudomonadati</taxon>
        <taxon>Campylobacterota</taxon>
        <taxon>Epsilonproteobacteria</taxon>
        <taxon>Campylobacterales</taxon>
        <taxon>Helicobacteraceae</taxon>
        <taxon>Helicobacter</taxon>
    </lineage>
</organism>
<dbReference type="PANTHER" id="PTHR30108">
    <property type="entry name" value="3-OCTAPRENYL-4-HYDROXYBENZOATE CARBOXY-LYASE-RELATED"/>
    <property type="match status" value="1"/>
</dbReference>
<dbReference type="Pfam" id="PF01977">
    <property type="entry name" value="UbiD"/>
    <property type="match status" value="1"/>
</dbReference>
<dbReference type="InterPro" id="IPR048304">
    <property type="entry name" value="UbiD_Rift_dom"/>
</dbReference>
<evidence type="ECO:0000313" key="5">
    <source>
        <dbReference type="EMBL" id="EJB51683.1"/>
    </source>
</evidence>
<protein>
    <submittedName>
        <fullName evidence="5">Menaquinone biosynthesis decarboxylase, SCO4490 family</fullName>
    </submittedName>
</protein>